<gene>
    <name evidence="2" type="ORF">N5J23_01535</name>
</gene>
<dbReference type="InterPro" id="IPR032092">
    <property type="entry name" value="PilW"/>
</dbReference>
<organism evidence="2 3">
    <name type="scientific">Comamonas aquatica</name>
    <dbReference type="NCBI Taxonomy" id="225991"/>
    <lineage>
        <taxon>Bacteria</taxon>
        <taxon>Pseudomonadati</taxon>
        <taxon>Pseudomonadota</taxon>
        <taxon>Betaproteobacteria</taxon>
        <taxon>Burkholderiales</taxon>
        <taxon>Comamonadaceae</taxon>
        <taxon>Comamonas</taxon>
    </lineage>
</organism>
<accession>A0AA42W0Y2</accession>
<keyword evidence="1" id="KW-1133">Transmembrane helix</keyword>
<dbReference type="GO" id="GO:0043683">
    <property type="term" value="P:type IV pilus assembly"/>
    <property type="evidence" value="ECO:0007669"/>
    <property type="project" value="InterPro"/>
</dbReference>
<dbReference type="Proteomes" id="UP001161294">
    <property type="component" value="Unassembled WGS sequence"/>
</dbReference>
<keyword evidence="1" id="KW-0472">Membrane</keyword>
<feature type="transmembrane region" description="Helical" evidence="1">
    <location>
        <begin position="20"/>
        <end position="39"/>
    </location>
</feature>
<dbReference type="Pfam" id="PF16074">
    <property type="entry name" value="PilW"/>
    <property type="match status" value="1"/>
</dbReference>
<evidence type="ECO:0000313" key="3">
    <source>
        <dbReference type="Proteomes" id="UP001161294"/>
    </source>
</evidence>
<dbReference type="RefSeq" id="WP_279853839.1">
    <property type="nucleotide sequence ID" value="NZ_JAOCIA010000002.1"/>
</dbReference>
<evidence type="ECO:0000313" key="2">
    <source>
        <dbReference type="EMBL" id="MDH2004244.1"/>
    </source>
</evidence>
<sequence>MRPALTHSPKQRGMSLLELLVGLSIGLLVVAVAIGALLVSRNVSSNVSDASGLQQQGAYTLRVLGQQLRQAGSLYLNPDPTGTAPTDVLSAVVFEIKALGQSGGNNFELQNILSGGDDTLTTGFRRYKDNVFIADNATNSTVGTDFLARNCVGAPANTKTDERIESIFTLADGNLRCRGNGVVNAQPITQNVAQFQVVYLVQTVVGGSGTTIQYRKGSSMPSDTTDPTWRRVQGVQVCLVLYGSDAIDMPQGSSYTDCDGQSIDMTQLPSPRTNRMHLLFRNTFQLRSQGLPTAS</sequence>
<dbReference type="PROSITE" id="PS00409">
    <property type="entry name" value="PROKAR_NTER_METHYL"/>
    <property type="match status" value="1"/>
</dbReference>
<dbReference type="EMBL" id="JAOCJW010000002">
    <property type="protein sequence ID" value="MDH2004244.1"/>
    <property type="molecule type" value="Genomic_DNA"/>
</dbReference>
<keyword evidence="1" id="KW-0812">Transmembrane</keyword>
<dbReference type="InterPro" id="IPR012902">
    <property type="entry name" value="N_methyl_site"/>
</dbReference>
<dbReference type="NCBIfam" id="TIGR02532">
    <property type="entry name" value="IV_pilin_GFxxxE"/>
    <property type="match status" value="1"/>
</dbReference>
<name>A0AA42W0Y2_9BURK</name>
<reference evidence="2" key="1">
    <citation type="submission" date="2022-09" db="EMBL/GenBank/DDBJ databases">
        <title>Intensive care unit water sources are persistently colonized with multi-drug resistant bacteria and are the site of extensive horizontal gene transfer of antibiotic resistance genes.</title>
        <authorList>
            <person name="Diorio-Toth L."/>
        </authorList>
    </citation>
    <scope>NUCLEOTIDE SEQUENCE</scope>
    <source>
        <strain evidence="2">GD03686</strain>
    </source>
</reference>
<protein>
    <submittedName>
        <fullName evidence="2">PilW family protein</fullName>
    </submittedName>
</protein>
<proteinExistence type="predicted"/>
<dbReference type="AlphaFoldDB" id="A0AA42W0Y2"/>
<comment type="caution">
    <text evidence="2">The sequence shown here is derived from an EMBL/GenBank/DDBJ whole genome shotgun (WGS) entry which is preliminary data.</text>
</comment>
<evidence type="ECO:0000256" key="1">
    <source>
        <dbReference type="SAM" id="Phobius"/>
    </source>
</evidence>
<dbReference type="Pfam" id="PF07963">
    <property type="entry name" value="N_methyl"/>
    <property type="match status" value="1"/>
</dbReference>